<evidence type="ECO:0000256" key="2">
    <source>
        <dbReference type="ARBA" id="ARBA00022801"/>
    </source>
</evidence>
<gene>
    <name evidence="5" type="ORF">B0T18DRAFT_313952</name>
</gene>
<proteinExistence type="inferred from homology"/>
<dbReference type="PANTHER" id="PTHR11559">
    <property type="entry name" value="CARBOXYLESTERASE"/>
    <property type="match status" value="1"/>
</dbReference>
<protein>
    <recommendedName>
        <fullName evidence="3">Carboxylic ester hydrolase</fullName>
        <ecNumber evidence="3">3.1.1.-</ecNumber>
    </recommendedName>
</protein>
<dbReference type="Pfam" id="PF00135">
    <property type="entry name" value="COesterase"/>
    <property type="match status" value="1"/>
</dbReference>
<comment type="similarity">
    <text evidence="1 3">Belongs to the type-B carboxylesterase/lipase family.</text>
</comment>
<evidence type="ECO:0000259" key="4">
    <source>
        <dbReference type="Pfam" id="PF00135"/>
    </source>
</evidence>
<keyword evidence="2 3" id="KW-0378">Hydrolase</keyword>
<dbReference type="Gene3D" id="3.40.50.1820">
    <property type="entry name" value="alpha/beta hydrolase"/>
    <property type="match status" value="1"/>
</dbReference>
<evidence type="ECO:0000313" key="6">
    <source>
        <dbReference type="Proteomes" id="UP001172155"/>
    </source>
</evidence>
<reference evidence="5" key="1">
    <citation type="submission" date="2023-06" db="EMBL/GenBank/DDBJ databases">
        <title>Genome-scale phylogeny and comparative genomics of the fungal order Sordariales.</title>
        <authorList>
            <consortium name="Lawrence Berkeley National Laboratory"/>
            <person name="Hensen N."/>
            <person name="Bonometti L."/>
            <person name="Westerberg I."/>
            <person name="Brannstrom I.O."/>
            <person name="Guillou S."/>
            <person name="Cros-Aarteil S."/>
            <person name="Calhoun S."/>
            <person name="Haridas S."/>
            <person name="Kuo A."/>
            <person name="Mondo S."/>
            <person name="Pangilinan J."/>
            <person name="Riley R."/>
            <person name="LaButti K."/>
            <person name="Andreopoulos B."/>
            <person name="Lipzen A."/>
            <person name="Chen C."/>
            <person name="Yanf M."/>
            <person name="Daum C."/>
            <person name="Ng V."/>
            <person name="Clum A."/>
            <person name="Steindorff A."/>
            <person name="Ohm R."/>
            <person name="Martin F."/>
            <person name="Silar P."/>
            <person name="Natvig D."/>
            <person name="Lalanne C."/>
            <person name="Gautier V."/>
            <person name="Ament-velasquez S.L."/>
            <person name="Kruys A."/>
            <person name="Hutchinson M.I."/>
            <person name="Powell A.J."/>
            <person name="Barry K."/>
            <person name="Miller A.N."/>
            <person name="Grigoriev I.V."/>
            <person name="Debuchy R."/>
            <person name="Gladieux P."/>
            <person name="Thoren M.H."/>
            <person name="Johannesson H."/>
        </authorList>
    </citation>
    <scope>NUCLEOTIDE SEQUENCE</scope>
    <source>
        <strain evidence="5">SMH3187-1</strain>
    </source>
</reference>
<dbReference type="InterPro" id="IPR002018">
    <property type="entry name" value="CarbesteraseB"/>
</dbReference>
<evidence type="ECO:0000256" key="3">
    <source>
        <dbReference type="RuleBase" id="RU361235"/>
    </source>
</evidence>
<name>A0AA40F9U0_9PEZI</name>
<dbReference type="PROSITE" id="PS00941">
    <property type="entry name" value="CARBOXYLESTERASE_B_2"/>
    <property type="match status" value="1"/>
</dbReference>
<dbReference type="GO" id="GO:0016787">
    <property type="term" value="F:hydrolase activity"/>
    <property type="evidence" value="ECO:0007669"/>
    <property type="project" value="UniProtKB-KW"/>
</dbReference>
<dbReference type="AlphaFoldDB" id="A0AA40F9U0"/>
<dbReference type="SUPFAM" id="SSF53474">
    <property type="entry name" value="alpha/beta-Hydrolases"/>
    <property type="match status" value="1"/>
</dbReference>
<evidence type="ECO:0000256" key="1">
    <source>
        <dbReference type="ARBA" id="ARBA00005964"/>
    </source>
</evidence>
<organism evidence="5 6">
    <name type="scientific">Schizothecium vesticola</name>
    <dbReference type="NCBI Taxonomy" id="314040"/>
    <lineage>
        <taxon>Eukaryota</taxon>
        <taxon>Fungi</taxon>
        <taxon>Dikarya</taxon>
        <taxon>Ascomycota</taxon>
        <taxon>Pezizomycotina</taxon>
        <taxon>Sordariomycetes</taxon>
        <taxon>Sordariomycetidae</taxon>
        <taxon>Sordariales</taxon>
        <taxon>Schizotheciaceae</taxon>
        <taxon>Schizothecium</taxon>
    </lineage>
</organism>
<dbReference type="EMBL" id="JAUKUD010000001">
    <property type="protein sequence ID" value="KAK0753746.1"/>
    <property type="molecule type" value="Genomic_DNA"/>
</dbReference>
<dbReference type="InterPro" id="IPR019826">
    <property type="entry name" value="Carboxylesterase_B_AS"/>
</dbReference>
<dbReference type="InterPro" id="IPR019819">
    <property type="entry name" value="Carboxylesterase_B_CS"/>
</dbReference>
<dbReference type="InterPro" id="IPR050309">
    <property type="entry name" value="Type-B_Carboxylest/Lipase"/>
</dbReference>
<dbReference type="InterPro" id="IPR029058">
    <property type="entry name" value="AB_hydrolase_fold"/>
</dbReference>
<dbReference type="EC" id="3.1.1.-" evidence="3"/>
<feature type="domain" description="Carboxylesterase type B" evidence="4">
    <location>
        <begin position="25"/>
        <end position="438"/>
    </location>
</feature>
<dbReference type="PROSITE" id="PS00122">
    <property type="entry name" value="CARBOXYLESTERASE_B_1"/>
    <property type="match status" value="1"/>
</dbReference>
<dbReference type="Proteomes" id="UP001172155">
    <property type="component" value="Unassembled WGS sequence"/>
</dbReference>
<accession>A0AA40F9U0</accession>
<sequence>MITGPKGVIDLGYAKHVPTYAEITESGRKVSVYKNIRFANPPNGNLRFRLPDTRLPKVGGIQDGSVADLQTHCISSAPGSVPFPPFNGTTWGQEDCLFLDVYVPDNVSPGDNLPVLHYFAGGAYAFGSKEMYSSPMGLFDAMANDTKFIFVANNYRFSSLGLPGWIYMPGQDMTANLGMHDCLAAAEWTSKYIRRFGGDPGRITVVGQSAGAGIIGLLTVLNGGKGQLPFQQGWLSSPAVPPRRKPLARQQRLFTMILDKANCTSVECLRSLPEENMRHLNDFFINETPSDAGGGLFGPAPGFGPVPDGRFIPDMPAALLQRGAFHKELRSLVLGSAENEGMGTSHDTGLPEYFPTMVRQILSTASNQTIAYIQSQYDFAGNPAKLAWDWTTDVIFACNAANIATAYKNRARRYIFSVPPAVHGQDLYYMFYVNQTSTPVDRVESARAYQKNMLSFLHGREIQWPYYRSDKRITNITADGFEHVSLPVDLEHRCAMINQVLLDPANGA</sequence>
<evidence type="ECO:0000313" key="5">
    <source>
        <dbReference type="EMBL" id="KAK0753746.1"/>
    </source>
</evidence>
<comment type="caution">
    <text evidence="5">The sequence shown here is derived from an EMBL/GenBank/DDBJ whole genome shotgun (WGS) entry which is preliminary data.</text>
</comment>
<keyword evidence="6" id="KW-1185">Reference proteome</keyword>